<dbReference type="EMBL" id="JACJUU010000004">
    <property type="protein sequence ID" value="MBC2769844.1"/>
    <property type="molecule type" value="Genomic_DNA"/>
</dbReference>
<dbReference type="Proteomes" id="UP000545386">
    <property type="component" value="Unassembled WGS sequence"/>
</dbReference>
<sequence length="415" mass="46974">MSMNDNFCSIRIVFSLLLISLLPPFLMVMGNQSSLAVGLLLCSLLVFLINFRNVYFKSLKINLIYKIFSFAFIIFFYCVIPYFYYGDSKALTLIPFLPVLAAAYLFSRTLVFASEIDLNKSIFFCFFILIFIGWLGFFTGGGVGPYSGYIKAVPPFAEQSHYALSVGFFALSSLLLSGLFFSLFIIFNLFVLAFLFPSLTLLLFAMISFLLYFLRFGKKRFVFFVVLFCLLFFSLISWISANIHYFGDRLKFDAATNLTTLVWFQGWDLAYSNLIRSYGLGVGAQRLGLSEDQLVGTTYEIYRLYGAQYNLEDGGFLASKIISEFGVLGIVFVLYCSCKICGYFLKLVSFGGRDAKTFVNDKAKIFYGLLIAFLVEMFFRGYGYYSPGVFLALSVSMALSERSKKLAVRNSACQE</sequence>
<reference evidence="2 3" key="1">
    <citation type="submission" date="2020-08" db="EMBL/GenBank/DDBJ databases">
        <title>Paraeoetvoesia sp. YC-7-48 draft genome sequence.</title>
        <authorList>
            <person name="Yao L."/>
        </authorList>
    </citation>
    <scope>NUCLEOTIDE SEQUENCE [LARGE SCALE GENOMIC DNA]</scope>
    <source>
        <strain evidence="3">YC-7-48</strain>
    </source>
</reference>
<dbReference type="RefSeq" id="WP_185779552.1">
    <property type="nucleotide sequence ID" value="NZ_JACJUU010000004.1"/>
</dbReference>
<evidence type="ECO:0000313" key="3">
    <source>
        <dbReference type="Proteomes" id="UP000545386"/>
    </source>
</evidence>
<evidence type="ECO:0000256" key="1">
    <source>
        <dbReference type="SAM" id="Phobius"/>
    </source>
</evidence>
<keyword evidence="1" id="KW-1133">Transmembrane helix</keyword>
<keyword evidence="1" id="KW-0812">Transmembrane</keyword>
<feature type="transmembrane region" description="Helical" evidence="1">
    <location>
        <begin position="365"/>
        <end position="395"/>
    </location>
</feature>
<proteinExistence type="predicted"/>
<evidence type="ECO:0000313" key="2">
    <source>
        <dbReference type="EMBL" id="MBC2769844.1"/>
    </source>
</evidence>
<name>A0A842HPQ8_9BURK</name>
<protein>
    <recommendedName>
        <fullName evidence="4">Wzy</fullName>
    </recommendedName>
</protein>
<feature type="transmembrane region" description="Helical" evidence="1">
    <location>
        <begin position="63"/>
        <end position="84"/>
    </location>
</feature>
<feature type="transmembrane region" description="Helical" evidence="1">
    <location>
        <begin position="194"/>
        <end position="215"/>
    </location>
</feature>
<organism evidence="2 3">
    <name type="scientific">Pusillimonas minor</name>
    <dbReference type="NCBI Taxonomy" id="2697024"/>
    <lineage>
        <taxon>Bacteria</taxon>
        <taxon>Pseudomonadati</taxon>
        <taxon>Pseudomonadota</taxon>
        <taxon>Betaproteobacteria</taxon>
        <taxon>Burkholderiales</taxon>
        <taxon>Alcaligenaceae</taxon>
        <taxon>Pusillimonas</taxon>
    </lineage>
</organism>
<feature type="transmembrane region" description="Helical" evidence="1">
    <location>
        <begin position="162"/>
        <end position="187"/>
    </location>
</feature>
<feature type="transmembrane region" description="Helical" evidence="1">
    <location>
        <begin position="325"/>
        <end position="345"/>
    </location>
</feature>
<dbReference type="AlphaFoldDB" id="A0A842HPQ8"/>
<accession>A0A842HPQ8</accession>
<feature type="transmembrane region" description="Helical" evidence="1">
    <location>
        <begin position="35"/>
        <end position="51"/>
    </location>
</feature>
<keyword evidence="3" id="KW-1185">Reference proteome</keyword>
<feature type="transmembrane region" description="Helical" evidence="1">
    <location>
        <begin position="221"/>
        <end position="241"/>
    </location>
</feature>
<feature type="transmembrane region" description="Helical" evidence="1">
    <location>
        <begin position="12"/>
        <end position="29"/>
    </location>
</feature>
<comment type="caution">
    <text evidence="2">The sequence shown here is derived from an EMBL/GenBank/DDBJ whole genome shotgun (WGS) entry which is preliminary data.</text>
</comment>
<feature type="transmembrane region" description="Helical" evidence="1">
    <location>
        <begin position="90"/>
        <end position="111"/>
    </location>
</feature>
<gene>
    <name evidence="2" type="ORF">GTU67_07950</name>
</gene>
<evidence type="ECO:0008006" key="4">
    <source>
        <dbReference type="Google" id="ProtNLM"/>
    </source>
</evidence>
<feature type="transmembrane region" description="Helical" evidence="1">
    <location>
        <begin position="123"/>
        <end position="142"/>
    </location>
</feature>
<keyword evidence="1" id="KW-0472">Membrane</keyword>